<dbReference type="GeneID" id="24101810"/>
<keyword evidence="2" id="KW-1185">Reference proteome</keyword>
<proteinExistence type="predicted"/>
<reference evidence="1 2" key="1">
    <citation type="journal article" date="2012" name="Appl. Environ. Microbiol.">
        <title>Short-read sequencing for genomic analysis of the brown rot fungus Fibroporia radiculosa.</title>
        <authorList>
            <person name="Tang J.D."/>
            <person name="Perkins A.D."/>
            <person name="Sonstegard T.S."/>
            <person name="Schroeder S.G."/>
            <person name="Burgess S.C."/>
            <person name="Diehl S.V."/>
        </authorList>
    </citation>
    <scope>NUCLEOTIDE SEQUENCE [LARGE SCALE GENOMIC DNA]</scope>
    <source>
        <strain evidence="1 2">TFFH 294</strain>
    </source>
</reference>
<name>J7RVK3_9APHY</name>
<dbReference type="AlphaFoldDB" id="J7RVK3"/>
<protein>
    <submittedName>
        <fullName evidence="1">Uncharacterized protein</fullName>
    </submittedName>
</protein>
<dbReference type="EMBL" id="HE797565">
    <property type="protein sequence ID" value="CCM06910.1"/>
    <property type="molecule type" value="Genomic_DNA"/>
</dbReference>
<organism evidence="1 2">
    <name type="scientific">Fibroporia radiculosa</name>
    <dbReference type="NCBI Taxonomy" id="599839"/>
    <lineage>
        <taxon>Eukaryota</taxon>
        <taxon>Fungi</taxon>
        <taxon>Dikarya</taxon>
        <taxon>Basidiomycota</taxon>
        <taxon>Agaricomycotina</taxon>
        <taxon>Agaricomycetes</taxon>
        <taxon>Polyporales</taxon>
        <taxon>Fibroporiaceae</taxon>
        <taxon>Fibroporia</taxon>
    </lineage>
</organism>
<dbReference type="Proteomes" id="UP000006352">
    <property type="component" value="Unassembled WGS sequence"/>
</dbReference>
<evidence type="ECO:0000313" key="1">
    <source>
        <dbReference type="EMBL" id="CCM06910.1"/>
    </source>
</evidence>
<dbReference type="InParanoid" id="J7RVK3"/>
<accession>J7RVK3</accession>
<dbReference type="RefSeq" id="XP_012176931.1">
    <property type="nucleotide sequence ID" value="XM_012321541.1"/>
</dbReference>
<dbReference type="HOGENOM" id="CLU_2671076_0_0_1"/>
<sequence>MQLKPGRDLLRKHHLTINGSDDCQTKITKNIWRRSYVSDVTNPDTKVDKDEIKDSFDEEGIAKEYIQAISSEKDF</sequence>
<gene>
    <name evidence="1" type="ORF">FIBRA_09221</name>
</gene>
<evidence type="ECO:0000313" key="2">
    <source>
        <dbReference type="Proteomes" id="UP000006352"/>
    </source>
</evidence>